<keyword evidence="2" id="KW-0540">Nuclease</keyword>
<evidence type="ECO:0000313" key="2">
    <source>
        <dbReference type="EMBL" id="SDX27506.1"/>
    </source>
</evidence>
<protein>
    <submittedName>
        <fullName evidence="2">DNA repair exonuclease SbcCD ATPase subunit</fullName>
    </submittedName>
</protein>
<accession>A0A1H3ACW5</accession>
<dbReference type="Proteomes" id="UP000199118">
    <property type="component" value="Unassembled WGS sequence"/>
</dbReference>
<dbReference type="RefSeq" id="WP_092682375.1">
    <property type="nucleotide sequence ID" value="NZ_FNMZ01000004.1"/>
</dbReference>
<dbReference type="STRING" id="356660.SAMN05444336_104145"/>
<dbReference type="GO" id="GO:0004527">
    <property type="term" value="F:exonuclease activity"/>
    <property type="evidence" value="ECO:0007669"/>
    <property type="project" value="UniProtKB-KW"/>
</dbReference>
<dbReference type="SUPFAM" id="SSF52540">
    <property type="entry name" value="P-loop containing nucleoside triphosphate hydrolases"/>
    <property type="match status" value="1"/>
</dbReference>
<feature type="coiled-coil region" evidence="1">
    <location>
        <begin position="327"/>
        <end position="384"/>
    </location>
</feature>
<keyword evidence="2" id="KW-0269">Exonuclease</keyword>
<keyword evidence="1" id="KW-0175">Coiled coil</keyword>
<dbReference type="PANTHER" id="PTHR41259">
    <property type="entry name" value="DOUBLE-STRAND BREAK REPAIR RAD50 ATPASE, PUTATIVE-RELATED"/>
    <property type="match status" value="1"/>
</dbReference>
<evidence type="ECO:0000313" key="3">
    <source>
        <dbReference type="Proteomes" id="UP000199118"/>
    </source>
</evidence>
<keyword evidence="3" id="KW-1185">Reference proteome</keyword>
<evidence type="ECO:0000256" key="1">
    <source>
        <dbReference type="SAM" id="Coils"/>
    </source>
</evidence>
<dbReference type="Gene3D" id="3.40.50.300">
    <property type="entry name" value="P-loop containing nucleotide triphosphate hydrolases"/>
    <property type="match status" value="2"/>
</dbReference>
<dbReference type="PANTHER" id="PTHR41259:SF1">
    <property type="entry name" value="DOUBLE-STRAND BREAK REPAIR RAD50 ATPASE, PUTATIVE-RELATED"/>
    <property type="match status" value="1"/>
</dbReference>
<organism evidence="2 3">
    <name type="scientific">Albimonas donghaensis</name>
    <dbReference type="NCBI Taxonomy" id="356660"/>
    <lineage>
        <taxon>Bacteria</taxon>
        <taxon>Pseudomonadati</taxon>
        <taxon>Pseudomonadota</taxon>
        <taxon>Alphaproteobacteria</taxon>
        <taxon>Rhodobacterales</taxon>
        <taxon>Paracoccaceae</taxon>
        <taxon>Albimonas</taxon>
    </lineage>
</organism>
<reference evidence="2 3" key="1">
    <citation type="submission" date="2016-10" db="EMBL/GenBank/DDBJ databases">
        <authorList>
            <person name="de Groot N.N."/>
        </authorList>
    </citation>
    <scope>NUCLEOTIDE SEQUENCE [LARGE SCALE GENOMIC DNA]</scope>
    <source>
        <strain evidence="2 3">DSM 17890</strain>
    </source>
</reference>
<sequence length="879" mass="90154">MILRALRLGNVRRFANRGVAIEGIGDGVNVLSAPNEEGKSTCFDALNALVFVPYTSSAAAAKSLRPHSGGNPLVEAEFEFPDGTFRVAKRWLGAKRALIHDAGSGRLVAQGDDAEAWLSARLPGGPRGPAGLLWVAQGGAELGAADRGAREDALAAVAGEVEALTGGRRMVRALARCNEELAALVTATGRPRTGGDYASALDAARQHEQAAEALTARVAALRDTLARRRADRARLAALTDPEAMTRREAERAATAAALAAAAARADQLEAARAREGLAETQARAAAETRARAAQAARDRAEAARLAAAARAEAETAAAAEAAADTARAAATEAARAAEAALASARAQAARAEARARAEAAAARLAELETRLAAAEAARTRAETAQAEARALALPDKALDTVEDLERRLSTLEAAEAAQAMRFRIDYAPGAAGRVRRDGAALEDGGGGAALGETRLEIDGIGRLTLIPAPGAGAETAAALARVRETRDAALTRLGLPDLPALRARAAQAAALAQAAQVAAAEARASAPDGLDALRARIAALKAEARPPEAPQDAPAEAPDLPAAETRAAETRAAAAAASAAHAAARETAIRTAADASHAETGLARLDAAPAADPQALQDAETRAAEALAAARAAREALEDGAADLDAARAAADRAASVVAAATEEIATLRAAIAGHDAAIAARAEEEPEAALAETAGLAEAARARADRLAVEVAALTRLKSALETARAAARDHYFGPVIAELRPLLALLLEDTPGGGAGGGGAGGFDLRFDEASLLPAELERGGVAEPAAILSGGMREQLALLTRLAFARLLARGAQGAAPVILDDALVWSDDDRIERMFNALHRQARDLQILVLTCRQRAFERLGGRPLRMVDWTPPEL</sequence>
<dbReference type="EMBL" id="FNMZ01000004">
    <property type="protein sequence ID" value="SDX27506.1"/>
    <property type="molecule type" value="Genomic_DNA"/>
</dbReference>
<dbReference type="AlphaFoldDB" id="A0A1H3ACW5"/>
<proteinExistence type="predicted"/>
<name>A0A1H3ACW5_9RHOB</name>
<feature type="coiled-coil region" evidence="1">
    <location>
        <begin position="197"/>
        <end position="224"/>
    </location>
</feature>
<dbReference type="InterPro" id="IPR027417">
    <property type="entry name" value="P-loop_NTPase"/>
</dbReference>
<keyword evidence="2" id="KW-0378">Hydrolase</keyword>
<gene>
    <name evidence="2" type="ORF">SAMN05444336_104145</name>
</gene>